<feature type="non-terminal residue" evidence="2">
    <location>
        <position position="1"/>
    </location>
</feature>
<feature type="region of interest" description="Disordered" evidence="1">
    <location>
        <begin position="73"/>
        <end position="140"/>
    </location>
</feature>
<evidence type="ECO:0000313" key="4">
    <source>
        <dbReference type="Proteomes" id="UP000681967"/>
    </source>
</evidence>
<accession>A0A8S2QUM1</accession>
<dbReference type="Proteomes" id="UP000681967">
    <property type="component" value="Unassembled WGS sequence"/>
</dbReference>
<name>A0A8S2QUM1_9BILA</name>
<gene>
    <name evidence="2" type="ORF">BYL167_LOCUS20671</name>
    <name evidence="3" type="ORF">SMN809_LOCUS80276</name>
</gene>
<feature type="compositionally biased region" description="Basic and acidic residues" evidence="1">
    <location>
        <begin position="109"/>
        <end position="119"/>
    </location>
</feature>
<protein>
    <submittedName>
        <fullName evidence="2">Uncharacterized protein</fullName>
    </submittedName>
</protein>
<sequence length="140" mass="16159">LRISGIRLIIKRTELDQFKSNKAKIDYLKSLFDKGGFTGSLTIKECEKFRKKRDTEKELLEIQATSVTVKGHVKGGRTLRGQGRDTEEVDVSVKRKRTASSEIEEDEEKRDADSSDHERKNVKKRRMMKMEASPEISEEE</sequence>
<evidence type="ECO:0000313" key="3">
    <source>
        <dbReference type="EMBL" id="CAF5216994.1"/>
    </source>
</evidence>
<comment type="caution">
    <text evidence="2">The sequence shown here is derived from an EMBL/GenBank/DDBJ whole genome shotgun (WGS) entry which is preliminary data.</text>
</comment>
<evidence type="ECO:0000256" key="1">
    <source>
        <dbReference type="SAM" id="MobiDB-lite"/>
    </source>
</evidence>
<evidence type="ECO:0000313" key="2">
    <source>
        <dbReference type="EMBL" id="CAF4133596.1"/>
    </source>
</evidence>
<dbReference type="EMBL" id="CAJOBI010344853">
    <property type="protein sequence ID" value="CAF5216994.1"/>
    <property type="molecule type" value="Genomic_DNA"/>
</dbReference>
<dbReference type="AlphaFoldDB" id="A0A8S2QUM1"/>
<dbReference type="Proteomes" id="UP000676336">
    <property type="component" value="Unassembled WGS sequence"/>
</dbReference>
<organism evidence="2 4">
    <name type="scientific">Rotaria magnacalcarata</name>
    <dbReference type="NCBI Taxonomy" id="392030"/>
    <lineage>
        <taxon>Eukaryota</taxon>
        <taxon>Metazoa</taxon>
        <taxon>Spiralia</taxon>
        <taxon>Gnathifera</taxon>
        <taxon>Rotifera</taxon>
        <taxon>Eurotatoria</taxon>
        <taxon>Bdelloidea</taxon>
        <taxon>Philodinida</taxon>
        <taxon>Philodinidae</taxon>
        <taxon>Rotaria</taxon>
    </lineage>
</organism>
<proteinExistence type="predicted"/>
<dbReference type="EMBL" id="CAJOBH010009157">
    <property type="protein sequence ID" value="CAF4133596.1"/>
    <property type="molecule type" value="Genomic_DNA"/>
</dbReference>
<reference evidence="2" key="1">
    <citation type="submission" date="2021-02" db="EMBL/GenBank/DDBJ databases">
        <authorList>
            <person name="Nowell W R."/>
        </authorList>
    </citation>
    <scope>NUCLEOTIDE SEQUENCE</scope>
</reference>